<dbReference type="STRING" id="53326.A0A016VQR5"/>
<dbReference type="InterPro" id="IPR001461">
    <property type="entry name" value="Aspartic_peptidase_A1"/>
</dbReference>
<evidence type="ECO:0000313" key="3">
    <source>
        <dbReference type="EMBL" id="EYC29656.1"/>
    </source>
</evidence>
<dbReference type="InterPro" id="IPR021109">
    <property type="entry name" value="Peptidase_aspartic_dom_sf"/>
</dbReference>
<keyword evidence="4" id="KW-1185">Reference proteome</keyword>
<reference evidence="4" key="1">
    <citation type="journal article" date="2015" name="Nat. Genet.">
        <title>The genome and transcriptome of the zoonotic hookworm Ancylostoma ceylanicum identify infection-specific gene families.</title>
        <authorList>
            <person name="Schwarz E.M."/>
            <person name="Hu Y."/>
            <person name="Antoshechkin I."/>
            <person name="Miller M.M."/>
            <person name="Sternberg P.W."/>
            <person name="Aroian R.V."/>
        </authorList>
    </citation>
    <scope>NUCLEOTIDE SEQUENCE</scope>
    <source>
        <strain evidence="4">HY135</strain>
    </source>
</reference>
<dbReference type="SUPFAM" id="SSF50630">
    <property type="entry name" value="Acid proteases"/>
    <property type="match status" value="1"/>
</dbReference>
<evidence type="ECO:0000256" key="1">
    <source>
        <dbReference type="ARBA" id="ARBA00007447"/>
    </source>
</evidence>
<dbReference type="AlphaFoldDB" id="A0A016VQR5"/>
<dbReference type="EMBL" id="JARK01001342">
    <property type="protein sequence ID" value="EYC29656.1"/>
    <property type="molecule type" value="Genomic_DNA"/>
</dbReference>
<comment type="caution">
    <text evidence="3">The sequence shown here is derived from an EMBL/GenBank/DDBJ whole genome shotgun (WGS) entry which is preliminary data.</text>
</comment>
<evidence type="ECO:0000313" key="4">
    <source>
        <dbReference type="Proteomes" id="UP000024635"/>
    </source>
</evidence>
<dbReference type="OrthoDB" id="5790032at2759"/>
<dbReference type="PANTHER" id="PTHR47966:SF51">
    <property type="entry name" value="BETA-SITE APP-CLEAVING ENZYME, ISOFORM A-RELATED"/>
    <property type="match status" value="1"/>
</dbReference>
<evidence type="ECO:0000259" key="2">
    <source>
        <dbReference type="PROSITE" id="PS51767"/>
    </source>
</evidence>
<organism evidence="3 4">
    <name type="scientific">Ancylostoma ceylanicum</name>
    <dbReference type="NCBI Taxonomy" id="53326"/>
    <lineage>
        <taxon>Eukaryota</taxon>
        <taxon>Metazoa</taxon>
        <taxon>Ecdysozoa</taxon>
        <taxon>Nematoda</taxon>
        <taxon>Chromadorea</taxon>
        <taxon>Rhabditida</taxon>
        <taxon>Rhabditina</taxon>
        <taxon>Rhabditomorpha</taxon>
        <taxon>Strongyloidea</taxon>
        <taxon>Ancylostomatidae</taxon>
        <taxon>Ancylostomatinae</taxon>
        <taxon>Ancylostoma</taxon>
    </lineage>
</organism>
<protein>
    <recommendedName>
        <fullName evidence="2">Peptidase A1 domain-containing protein</fullName>
    </recommendedName>
</protein>
<gene>
    <name evidence="3" type="primary">Acey_s0006.g3104</name>
    <name evidence="3" type="ORF">Y032_0006g3104</name>
</gene>
<dbReference type="PROSITE" id="PS51767">
    <property type="entry name" value="PEPTIDASE_A1"/>
    <property type="match status" value="1"/>
</dbReference>
<comment type="similarity">
    <text evidence="1">Belongs to the peptidase A1 family.</text>
</comment>
<dbReference type="InterPro" id="IPR033121">
    <property type="entry name" value="PEPTIDASE_A1"/>
</dbReference>
<dbReference type="Gene3D" id="2.40.70.10">
    <property type="entry name" value="Acid Proteases"/>
    <property type="match status" value="1"/>
</dbReference>
<dbReference type="Proteomes" id="UP000024635">
    <property type="component" value="Unassembled WGS sequence"/>
</dbReference>
<proteinExistence type="inferred from homology"/>
<name>A0A016VQR5_9BILA</name>
<sequence>MLLHHFQVPQISRSLALDYNQEGLYDIDCGTEVPSLHIIADKIKFEIKSENLVVKLDNGKCLLGFLPMGSSTYGPSWHMGAVFTRQYCTIFDIGDGRIGFADFIRKVIEISTRAHTTPTPKPTARSTVETTSATKCPSIQTTTPNCHSMCLCNLFLSLLLFVGFFDVVRLY</sequence>
<dbReference type="PANTHER" id="PTHR47966">
    <property type="entry name" value="BETA-SITE APP-CLEAVING ENZYME, ISOFORM A-RELATED"/>
    <property type="match status" value="1"/>
</dbReference>
<dbReference type="GO" id="GO:0006508">
    <property type="term" value="P:proteolysis"/>
    <property type="evidence" value="ECO:0007669"/>
    <property type="project" value="InterPro"/>
</dbReference>
<dbReference type="GO" id="GO:0005764">
    <property type="term" value="C:lysosome"/>
    <property type="evidence" value="ECO:0007669"/>
    <property type="project" value="TreeGrafter"/>
</dbReference>
<feature type="domain" description="Peptidase A1" evidence="2">
    <location>
        <begin position="1"/>
        <end position="101"/>
    </location>
</feature>
<accession>A0A016VQR5</accession>
<dbReference type="GO" id="GO:0004190">
    <property type="term" value="F:aspartic-type endopeptidase activity"/>
    <property type="evidence" value="ECO:0007669"/>
    <property type="project" value="InterPro"/>
</dbReference>
<dbReference type="Pfam" id="PF00026">
    <property type="entry name" value="Asp"/>
    <property type="match status" value="1"/>
</dbReference>